<keyword evidence="2" id="KW-1185">Reference proteome</keyword>
<dbReference type="OrthoDB" id="3211555at2"/>
<proteinExistence type="predicted"/>
<evidence type="ECO:0000313" key="2">
    <source>
        <dbReference type="Proteomes" id="UP000290365"/>
    </source>
</evidence>
<accession>A0A4P6JHP2</accession>
<organism evidence="1 2">
    <name type="scientific">Ktedonosporobacter rubrisoli</name>
    <dbReference type="NCBI Taxonomy" id="2509675"/>
    <lineage>
        <taxon>Bacteria</taxon>
        <taxon>Bacillati</taxon>
        <taxon>Chloroflexota</taxon>
        <taxon>Ktedonobacteria</taxon>
        <taxon>Ktedonobacterales</taxon>
        <taxon>Ktedonosporobacteraceae</taxon>
        <taxon>Ktedonosporobacter</taxon>
    </lineage>
</organism>
<dbReference type="Proteomes" id="UP000290365">
    <property type="component" value="Chromosome"/>
</dbReference>
<dbReference type="KEGG" id="kbs:EPA93_00465"/>
<gene>
    <name evidence="1" type="ORF">EPA93_00465</name>
</gene>
<protein>
    <submittedName>
        <fullName evidence="1">Uncharacterized protein</fullName>
    </submittedName>
</protein>
<dbReference type="AlphaFoldDB" id="A0A4P6JHP2"/>
<reference evidence="1 2" key="1">
    <citation type="submission" date="2019-01" db="EMBL/GenBank/DDBJ databases">
        <title>Ktedonosporobacter rubrisoli SCAWS-G2.</title>
        <authorList>
            <person name="Huang Y."/>
            <person name="Yan B."/>
        </authorList>
    </citation>
    <scope>NUCLEOTIDE SEQUENCE [LARGE SCALE GENOMIC DNA]</scope>
    <source>
        <strain evidence="1 2">SCAWS-G2</strain>
    </source>
</reference>
<evidence type="ECO:0000313" key="1">
    <source>
        <dbReference type="EMBL" id="QBD74544.1"/>
    </source>
</evidence>
<dbReference type="RefSeq" id="WP_129885143.1">
    <property type="nucleotide sequence ID" value="NZ_CP035758.1"/>
</dbReference>
<dbReference type="EMBL" id="CP035758">
    <property type="protein sequence ID" value="QBD74544.1"/>
    <property type="molecule type" value="Genomic_DNA"/>
</dbReference>
<sequence>MDNLLRVLSAEIVVHTDGGQRAVLARHPIYGPERVARYLSGLQHKYFSLPGLLSQFVWISPG</sequence>
<name>A0A4P6JHP2_KTERU</name>